<evidence type="ECO:0000256" key="1">
    <source>
        <dbReference type="SAM" id="MobiDB-lite"/>
    </source>
</evidence>
<organism evidence="2 3">
    <name type="scientific">Corynespora cassiicola Philippines</name>
    <dbReference type="NCBI Taxonomy" id="1448308"/>
    <lineage>
        <taxon>Eukaryota</taxon>
        <taxon>Fungi</taxon>
        <taxon>Dikarya</taxon>
        <taxon>Ascomycota</taxon>
        <taxon>Pezizomycotina</taxon>
        <taxon>Dothideomycetes</taxon>
        <taxon>Pleosporomycetidae</taxon>
        <taxon>Pleosporales</taxon>
        <taxon>Corynesporascaceae</taxon>
        <taxon>Corynespora</taxon>
    </lineage>
</organism>
<name>A0A2T2NK34_CORCC</name>
<protein>
    <submittedName>
        <fullName evidence="2">Uncharacterized protein</fullName>
    </submittedName>
</protein>
<feature type="compositionally biased region" description="Polar residues" evidence="1">
    <location>
        <begin position="1"/>
        <end position="26"/>
    </location>
</feature>
<feature type="region of interest" description="Disordered" evidence="1">
    <location>
        <begin position="143"/>
        <end position="188"/>
    </location>
</feature>
<feature type="compositionally biased region" description="Polar residues" evidence="1">
    <location>
        <begin position="172"/>
        <end position="183"/>
    </location>
</feature>
<evidence type="ECO:0000313" key="2">
    <source>
        <dbReference type="EMBL" id="PSN65719.1"/>
    </source>
</evidence>
<sequence length="669" mass="70243">MTPTLTKSPQRTSSFNPEASTFNPQAPSFAPEAQAFQSARESVSIPPAVVSYTMAPASEPRRLSENMRRTYYGQPYPSAFSWQFAASASGNQRNERPLEQQQPSLFLPGRMDRLSIGGSPAGDHSGVKAFDAQDWQNLNLEPASGAQIGGAHSSTMRARATSTPSAHVGGSQLATPHTGSSHLPGTHSGGLYASASQYTTPYAGGARLGSVHGDGAQPGDTSTARLPVAGLPIAGDGAQPRTNLAFDTLAAGSHAEGAQLVSAQAQGAGVAGAGVSTSLQQASDPKYVGVDGKLIQQASTRLLRPDDLVKLIGNAGNRGHQSTQHEPLRFMGRNVVYSGLPPLQLPTTAVNQSQPPYTSGAIGISGNPVYGPPLPPGFVRDPESQTPPPPGFGQTTSASQPHGGWPLQEHVDLDISTTQYTNAPGFRGRGGTRFARGARRGLVGGFVRSTSRRTDQGPGPSEADIYPEDAGFGSSAPPGPQHGFHNAALSLAARQPDIAAQQTSAWPTPAEVAASSKRHKSRSRRGSRAKLTSTVAAPAARPQPPTIPDPNPYNLPAWLINDPDVAPILQHPDRPTSPEFATVDPTQINLSTMSEDMTTPQARPLSPDQETGARYGLRLQGMGHGAAWQPAPAAPGQDWAHTQFRVRPLDHPGWGGREWGMANGWAELE</sequence>
<dbReference type="Proteomes" id="UP000240883">
    <property type="component" value="Unassembled WGS sequence"/>
</dbReference>
<feature type="compositionally biased region" description="Basic residues" evidence="1">
    <location>
        <begin position="516"/>
        <end position="528"/>
    </location>
</feature>
<feature type="region of interest" description="Disordered" evidence="1">
    <location>
        <begin position="1"/>
        <end position="40"/>
    </location>
</feature>
<feature type="region of interest" description="Disordered" evidence="1">
    <location>
        <begin position="498"/>
        <end position="548"/>
    </location>
</feature>
<reference evidence="2 3" key="1">
    <citation type="journal article" date="2018" name="Front. Microbiol.">
        <title>Genome-Wide Analysis of Corynespora cassiicola Leaf Fall Disease Putative Effectors.</title>
        <authorList>
            <person name="Lopez D."/>
            <person name="Ribeiro S."/>
            <person name="Label P."/>
            <person name="Fumanal B."/>
            <person name="Venisse J.S."/>
            <person name="Kohler A."/>
            <person name="de Oliveira R.R."/>
            <person name="Labutti K."/>
            <person name="Lipzen A."/>
            <person name="Lail K."/>
            <person name="Bauer D."/>
            <person name="Ohm R.A."/>
            <person name="Barry K.W."/>
            <person name="Spatafora J."/>
            <person name="Grigoriev I.V."/>
            <person name="Martin F.M."/>
            <person name="Pujade-Renaud V."/>
        </authorList>
    </citation>
    <scope>NUCLEOTIDE SEQUENCE [LARGE SCALE GENOMIC DNA]</scope>
    <source>
        <strain evidence="2 3">Philippines</strain>
    </source>
</reference>
<dbReference type="OrthoDB" id="3673077at2759"/>
<feature type="region of interest" description="Disordered" evidence="1">
    <location>
        <begin position="375"/>
        <end position="407"/>
    </location>
</feature>
<feature type="region of interest" description="Disordered" evidence="1">
    <location>
        <begin position="448"/>
        <end position="485"/>
    </location>
</feature>
<feature type="region of interest" description="Disordered" evidence="1">
    <location>
        <begin position="102"/>
        <end position="127"/>
    </location>
</feature>
<gene>
    <name evidence="2" type="ORF">BS50DRAFT_588538</name>
</gene>
<evidence type="ECO:0000313" key="3">
    <source>
        <dbReference type="Proteomes" id="UP000240883"/>
    </source>
</evidence>
<keyword evidence="3" id="KW-1185">Reference proteome</keyword>
<feature type="compositionally biased region" description="Polar residues" evidence="1">
    <location>
        <begin position="152"/>
        <end position="165"/>
    </location>
</feature>
<accession>A0A2T2NK34</accession>
<dbReference type="EMBL" id="KZ678136">
    <property type="protein sequence ID" value="PSN65719.1"/>
    <property type="molecule type" value="Genomic_DNA"/>
</dbReference>
<dbReference type="AlphaFoldDB" id="A0A2T2NK34"/>
<proteinExistence type="predicted"/>
<feature type="region of interest" description="Disordered" evidence="1">
    <location>
        <begin position="209"/>
        <end position="239"/>
    </location>
</feature>